<feature type="non-terminal residue" evidence="3">
    <location>
        <position position="1"/>
    </location>
</feature>
<evidence type="ECO:0000259" key="2">
    <source>
        <dbReference type="PROSITE" id="PS50883"/>
    </source>
</evidence>
<reference evidence="3 4" key="1">
    <citation type="submission" date="2019-11" db="EMBL/GenBank/DDBJ databases">
        <title>Acidiferrimicrobium australis gen. nov., sp. nov., an acidophilic and obligately heterotrophic, member of the Actinobacteria that catalyses dissimilatory oxido- reduction of iron isolated from metal-rich acidic water in Chile.</title>
        <authorList>
            <person name="Gonzalez D."/>
            <person name="Huber K."/>
            <person name="Hedrich S."/>
            <person name="Rojas-Villalobos C."/>
            <person name="Quatrini R."/>
            <person name="Dinamarca M.A."/>
            <person name="Schwarz A."/>
            <person name="Canales C."/>
            <person name="Nancucheo I."/>
        </authorList>
    </citation>
    <scope>NUCLEOTIDE SEQUENCE [LARGE SCALE GENOMIC DNA]</scope>
    <source>
        <strain evidence="3 4">USS-CCA1</strain>
    </source>
</reference>
<gene>
    <name evidence="3" type="ORF">GHK86_18720</name>
</gene>
<organism evidence="3 4">
    <name type="scientific">Acidiferrimicrobium australe</name>
    <dbReference type="NCBI Taxonomy" id="2664430"/>
    <lineage>
        <taxon>Bacteria</taxon>
        <taxon>Bacillati</taxon>
        <taxon>Actinomycetota</taxon>
        <taxon>Acidimicrobiia</taxon>
        <taxon>Acidimicrobiales</taxon>
        <taxon>Acidimicrobiaceae</taxon>
        <taxon>Acidiferrimicrobium</taxon>
    </lineage>
</organism>
<feature type="region of interest" description="Disordered" evidence="1">
    <location>
        <begin position="292"/>
        <end position="317"/>
    </location>
</feature>
<protein>
    <submittedName>
        <fullName evidence="3">EAL domain-containing protein</fullName>
    </submittedName>
</protein>
<dbReference type="CDD" id="cd01948">
    <property type="entry name" value="EAL"/>
    <property type="match status" value="1"/>
</dbReference>
<sequence length="317" mass="34413">APEPSRLLLEAEVAMYAAKSSGRGWEFYAPEHDHHSRERLTLVAELRRAIDGDELEVHYQPKVDLRSGAVFGMEALVRWRHPERGLLGPDVFVPVAEEAGLIRSLTLRVLDAAAQEHRALTDLGFGHLEVAVNLSLRSMVELDFPDQVAKVLRRHGVPPTALTLEITESSVLSDPARTVGMLVRLAELGTTISVDDFGTGYASLSHLKRLPAGELKIDRSFVAGMLDAPRDAAIVASTIDLARKLGLRAVAEGVEDGDTWAALAELGCDQVQGYFVSRPLPPPQLEAWLVAKRSGPSTPHPRPPAGVRPAALRGLPR</sequence>
<dbReference type="SMART" id="SM00052">
    <property type="entry name" value="EAL"/>
    <property type="match status" value="1"/>
</dbReference>
<dbReference type="InterPro" id="IPR035919">
    <property type="entry name" value="EAL_sf"/>
</dbReference>
<dbReference type="EMBL" id="WJHE01001192">
    <property type="protein sequence ID" value="MST34748.1"/>
    <property type="molecule type" value="Genomic_DNA"/>
</dbReference>
<dbReference type="SUPFAM" id="SSF141868">
    <property type="entry name" value="EAL domain-like"/>
    <property type="match status" value="1"/>
</dbReference>
<dbReference type="PANTHER" id="PTHR33121">
    <property type="entry name" value="CYCLIC DI-GMP PHOSPHODIESTERASE PDEF"/>
    <property type="match status" value="1"/>
</dbReference>
<dbReference type="InterPro" id="IPR050706">
    <property type="entry name" value="Cyclic-di-GMP_PDE-like"/>
</dbReference>
<dbReference type="PANTHER" id="PTHR33121:SF70">
    <property type="entry name" value="SIGNALING PROTEIN YKOW"/>
    <property type="match status" value="1"/>
</dbReference>
<name>A0ABW9R233_9ACTN</name>
<proteinExistence type="predicted"/>
<evidence type="ECO:0000256" key="1">
    <source>
        <dbReference type="SAM" id="MobiDB-lite"/>
    </source>
</evidence>
<dbReference type="PROSITE" id="PS50883">
    <property type="entry name" value="EAL"/>
    <property type="match status" value="1"/>
</dbReference>
<evidence type="ECO:0000313" key="3">
    <source>
        <dbReference type="EMBL" id="MST34748.1"/>
    </source>
</evidence>
<feature type="non-terminal residue" evidence="3">
    <location>
        <position position="317"/>
    </location>
</feature>
<evidence type="ECO:0000313" key="4">
    <source>
        <dbReference type="Proteomes" id="UP000437736"/>
    </source>
</evidence>
<comment type="caution">
    <text evidence="3">The sequence shown here is derived from an EMBL/GenBank/DDBJ whole genome shotgun (WGS) entry which is preliminary data.</text>
</comment>
<dbReference type="Gene3D" id="3.20.20.450">
    <property type="entry name" value="EAL domain"/>
    <property type="match status" value="1"/>
</dbReference>
<dbReference type="InterPro" id="IPR001633">
    <property type="entry name" value="EAL_dom"/>
</dbReference>
<dbReference type="Proteomes" id="UP000437736">
    <property type="component" value="Unassembled WGS sequence"/>
</dbReference>
<accession>A0ABW9R233</accession>
<dbReference type="Pfam" id="PF00563">
    <property type="entry name" value="EAL"/>
    <property type="match status" value="1"/>
</dbReference>
<feature type="domain" description="EAL" evidence="2">
    <location>
        <begin position="39"/>
        <end position="293"/>
    </location>
</feature>
<keyword evidence="4" id="KW-1185">Reference proteome</keyword>